<dbReference type="AlphaFoldDB" id="A0A1I4D8I3"/>
<keyword evidence="1" id="KW-0175">Coiled coil</keyword>
<evidence type="ECO:0008006" key="4">
    <source>
        <dbReference type="Google" id="ProtNLM"/>
    </source>
</evidence>
<dbReference type="RefSeq" id="WP_090185975.1">
    <property type="nucleotide sequence ID" value="NZ_FOTF01000003.1"/>
</dbReference>
<accession>A0A1I4D8I3</accession>
<evidence type="ECO:0000313" key="3">
    <source>
        <dbReference type="Proteomes" id="UP000199550"/>
    </source>
</evidence>
<sequence length="224" mass="24446">MAQKTVKTNGTGRPKSYSPELVHEIIARSLEAGIPLTEIDADLVKEQLCKKHGVSDTIRQESLAKLVDAMHAEFIEKERKTLLAGLSGSIVASVEEAVAIAGRELLLIVARQNAACMIAADTECEELRKDKRNANWRIAELEAALMAQEDANRELEQVREAAATQIADISKNLKSAQAELEQVRRDDGPVERLLTELRNPAVREDIRAALAEITGTNGSELGVS</sequence>
<dbReference type="EMBL" id="FOTF01000003">
    <property type="protein sequence ID" value="SFK88697.1"/>
    <property type="molecule type" value="Genomic_DNA"/>
</dbReference>
<organism evidence="2 3">
    <name type="scientific">Loktanella salsilacus</name>
    <dbReference type="NCBI Taxonomy" id="195913"/>
    <lineage>
        <taxon>Bacteria</taxon>
        <taxon>Pseudomonadati</taxon>
        <taxon>Pseudomonadota</taxon>
        <taxon>Alphaproteobacteria</taxon>
        <taxon>Rhodobacterales</taxon>
        <taxon>Roseobacteraceae</taxon>
        <taxon>Loktanella</taxon>
    </lineage>
</organism>
<protein>
    <recommendedName>
        <fullName evidence="4">Replication region DNA-binding N-term</fullName>
    </recommendedName>
</protein>
<feature type="coiled-coil region" evidence="1">
    <location>
        <begin position="124"/>
        <end position="186"/>
    </location>
</feature>
<gene>
    <name evidence="2" type="ORF">SAMN04488004_103242</name>
</gene>
<evidence type="ECO:0000313" key="2">
    <source>
        <dbReference type="EMBL" id="SFK88697.1"/>
    </source>
</evidence>
<reference evidence="2 3" key="1">
    <citation type="submission" date="2016-10" db="EMBL/GenBank/DDBJ databases">
        <authorList>
            <person name="de Groot N.N."/>
        </authorList>
    </citation>
    <scope>NUCLEOTIDE SEQUENCE [LARGE SCALE GENOMIC DNA]</scope>
    <source>
        <strain evidence="2 3">DSM 16199</strain>
    </source>
</reference>
<name>A0A1I4D8I3_9RHOB</name>
<proteinExistence type="predicted"/>
<keyword evidence="3" id="KW-1185">Reference proteome</keyword>
<dbReference type="Proteomes" id="UP000199550">
    <property type="component" value="Unassembled WGS sequence"/>
</dbReference>
<evidence type="ECO:0000256" key="1">
    <source>
        <dbReference type="SAM" id="Coils"/>
    </source>
</evidence>
<dbReference type="OrthoDB" id="7834499at2"/>